<protein>
    <recommendedName>
        <fullName evidence="2">Beta-lactamase-related domain-containing protein</fullName>
    </recommendedName>
</protein>
<dbReference type="InterPro" id="IPR001466">
    <property type="entry name" value="Beta-lactam-related"/>
</dbReference>
<dbReference type="EMBL" id="QFFJ01000002">
    <property type="protein sequence ID" value="RBL90329.1"/>
    <property type="molecule type" value="Genomic_DNA"/>
</dbReference>
<comment type="caution">
    <text evidence="3">The sequence shown here is derived from an EMBL/GenBank/DDBJ whole genome shotgun (WGS) entry which is preliminary data.</text>
</comment>
<evidence type="ECO:0000259" key="2">
    <source>
        <dbReference type="Pfam" id="PF00144"/>
    </source>
</evidence>
<reference evidence="3 4" key="1">
    <citation type="submission" date="2018-05" db="EMBL/GenBank/DDBJ databases">
        <title>Chitinophaga sp. K3CV102501T nov., isolated from isolated from a monsoon evergreen broad-leaved forest soil.</title>
        <authorList>
            <person name="Lv Y."/>
        </authorList>
    </citation>
    <scope>NUCLEOTIDE SEQUENCE [LARGE SCALE GENOMIC DNA]</scope>
    <source>
        <strain evidence="3 4">GDMCC 1.1325</strain>
    </source>
</reference>
<keyword evidence="4" id="KW-1185">Reference proteome</keyword>
<keyword evidence="1" id="KW-0472">Membrane</keyword>
<dbReference type="Pfam" id="PF00144">
    <property type="entry name" value="Beta-lactamase"/>
    <property type="match status" value="1"/>
</dbReference>
<evidence type="ECO:0000256" key="1">
    <source>
        <dbReference type="SAM" id="Phobius"/>
    </source>
</evidence>
<evidence type="ECO:0000313" key="3">
    <source>
        <dbReference type="EMBL" id="RBL90329.1"/>
    </source>
</evidence>
<feature type="domain" description="Beta-lactamase-related" evidence="2">
    <location>
        <begin position="60"/>
        <end position="356"/>
    </location>
</feature>
<keyword evidence="1" id="KW-1133">Transmembrane helix</keyword>
<dbReference type="InterPro" id="IPR012338">
    <property type="entry name" value="Beta-lactam/transpept-like"/>
</dbReference>
<proteinExistence type="predicted"/>
<dbReference type="PANTHER" id="PTHR46825:SF9">
    <property type="entry name" value="BETA-LACTAMASE-RELATED DOMAIN-CONTAINING PROTEIN"/>
    <property type="match status" value="1"/>
</dbReference>
<name>A0A365XVE7_9BACT</name>
<feature type="transmembrane region" description="Helical" evidence="1">
    <location>
        <begin position="12"/>
        <end position="31"/>
    </location>
</feature>
<dbReference type="PANTHER" id="PTHR46825">
    <property type="entry name" value="D-ALANYL-D-ALANINE-CARBOXYPEPTIDASE/ENDOPEPTIDASE AMPH"/>
    <property type="match status" value="1"/>
</dbReference>
<dbReference type="Proteomes" id="UP000253410">
    <property type="component" value="Unassembled WGS sequence"/>
</dbReference>
<dbReference type="SUPFAM" id="SSF56601">
    <property type="entry name" value="beta-lactamase/transpeptidase-like"/>
    <property type="match status" value="1"/>
</dbReference>
<dbReference type="PROSITE" id="PS51257">
    <property type="entry name" value="PROKAR_LIPOPROTEIN"/>
    <property type="match status" value="1"/>
</dbReference>
<evidence type="ECO:0000313" key="4">
    <source>
        <dbReference type="Proteomes" id="UP000253410"/>
    </source>
</evidence>
<keyword evidence="1" id="KW-0812">Transmembrane</keyword>
<dbReference type="AlphaFoldDB" id="A0A365XVE7"/>
<gene>
    <name evidence="3" type="ORF">DF182_28090</name>
</gene>
<dbReference type="Gene3D" id="3.40.710.10">
    <property type="entry name" value="DD-peptidase/beta-lactamase superfamily"/>
    <property type="match status" value="2"/>
</dbReference>
<dbReference type="OrthoDB" id="9793489at2"/>
<accession>A0A365XVE7</accession>
<dbReference type="InterPro" id="IPR050491">
    <property type="entry name" value="AmpC-like"/>
</dbReference>
<sequence>MEKGILQEKQYCMRITFFVFFLLMTGCLLTGCQTRHAIVRTPVPVKATDSMWNADNIAAFENRLEALRQRYHIPGLSAGIVNGGQLVWKKGFGYADVEGKLAPDENTVYQIASVTKTFGAIILMQQVEAGRIQLDDPIARYSINLGARWGSDERIRIKHLLTHTAMGNSFNAFKPGYTFRYNGGWYNQLGKAIEKASGHSFGELLLQNIVRPLGLARTVPSTDDSASFRLTGYSRDSFMRLVARPYDWQYKKLVPMKFSYGFGPAAGLESSVADLAVYARAIDEKRFLDSATWKKVFTPFVTVKGKTIQYGLGWFIKDYKGVRVMWHTGWWTGYSALFVRISQKDLTFIILANSQDLSRPFYHVMKVLPMFNPFRNNLNKDLFASAFAKAFMEHFMLL</sequence>
<organism evidence="3 4">
    <name type="scientific">Chitinophaga flava</name>
    <dbReference type="NCBI Taxonomy" id="2259036"/>
    <lineage>
        <taxon>Bacteria</taxon>
        <taxon>Pseudomonadati</taxon>
        <taxon>Bacteroidota</taxon>
        <taxon>Chitinophagia</taxon>
        <taxon>Chitinophagales</taxon>
        <taxon>Chitinophagaceae</taxon>
        <taxon>Chitinophaga</taxon>
    </lineage>
</organism>